<accession>I1CG17</accession>
<sequence>MNNAHALFTIIISCSSLQNNIRHKLQLQSPKKAAKRSLKSTLIYSILSLITFSSRYYL</sequence>
<dbReference type="InParanoid" id="I1CG17"/>
<dbReference type="RefSeq" id="XP_067522793.1">
    <property type="nucleotide sequence ID" value="XM_067666692.1"/>
</dbReference>
<name>I1CG17_RHIO9</name>
<reference evidence="1 2" key="1">
    <citation type="journal article" date="2009" name="PLoS Genet.">
        <title>Genomic analysis of the basal lineage fungus Rhizopus oryzae reveals a whole-genome duplication.</title>
        <authorList>
            <person name="Ma L.-J."/>
            <person name="Ibrahim A.S."/>
            <person name="Skory C."/>
            <person name="Grabherr M.G."/>
            <person name="Burger G."/>
            <person name="Butler M."/>
            <person name="Elias M."/>
            <person name="Idnurm A."/>
            <person name="Lang B.F."/>
            <person name="Sone T."/>
            <person name="Abe A."/>
            <person name="Calvo S.E."/>
            <person name="Corrochano L.M."/>
            <person name="Engels R."/>
            <person name="Fu J."/>
            <person name="Hansberg W."/>
            <person name="Kim J.-M."/>
            <person name="Kodira C.D."/>
            <person name="Koehrsen M.J."/>
            <person name="Liu B."/>
            <person name="Miranda-Saavedra D."/>
            <person name="O'Leary S."/>
            <person name="Ortiz-Castellanos L."/>
            <person name="Poulter R."/>
            <person name="Rodriguez-Romero J."/>
            <person name="Ruiz-Herrera J."/>
            <person name="Shen Y.-Q."/>
            <person name="Zeng Q."/>
            <person name="Galagan J."/>
            <person name="Birren B.W."/>
            <person name="Cuomo C.A."/>
            <person name="Wickes B.L."/>
        </authorList>
    </citation>
    <scope>NUCLEOTIDE SEQUENCE [LARGE SCALE GENOMIC DNA]</scope>
    <source>
        <strain evidence="2">RA 99-880 / ATCC MYA-4621 / FGSC 9543 / NRRL 43880</strain>
    </source>
</reference>
<evidence type="ECO:0000313" key="1">
    <source>
        <dbReference type="EMBL" id="EIE87397.1"/>
    </source>
</evidence>
<dbReference type="EMBL" id="CH476741">
    <property type="protein sequence ID" value="EIE87397.1"/>
    <property type="molecule type" value="Genomic_DNA"/>
</dbReference>
<dbReference type="GeneID" id="93619073"/>
<keyword evidence="2" id="KW-1185">Reference proteome</keyword>
<dbReference type="Proteomes" id="UP000009138">
    <property type="component" value="Unassembled WGS sequence"/>
</dbReference>
<organism evidence="1 2">
    <name type="scientific">Rhizopus delemar (strain RA 99-880 / ATCC MYA-4621 / FGSC 9543 / NRRL 43880)</name>
    <name type="common">Mucormycosis agent</name>
    <name type="synonym">Rhizopus arrhizus var. delemar</name>
    <dbReference type="NCBI Taxonomy" id="246409"/>
    <lineage>
        <taxon>Eukaryota</taxon>
        <taxon>Fungi</taxon>
        <taxon>Fungi incertae sedis</taxon>
        <taxon>Mucoromycota</taxon>
        <taxon>Mucoromycotina</taxon>
        <taxon>Mucoromycetes</taxon>
        <taxon>Mucorales</taxon>
        <taxon>Mucorineae</taxon>
        <taxon>Rhizopodaceae</taxon>
        <taxon>Rhizopus</taxon>
    </lineage>
</organism>
<proteinExistence type="predicted"/>
<dbReference type="AlphaFoldDB" id="I1CG17"/>
<dbReference type="VEuPathDB" id="FungiDB:RO3G_12108"/>
<protein>
    <submittedName>
        <fullName evidence="1">Uncharacterized protein</fullName>
    </submittedName>
</protein>
<evidence type="ECO:0000313" key="2">
    <source>
        <dbReference type="Proteomes" id="UP000009138"/>
    </source>
</evidence>
<gene>
    <name evidence="1" type="ORF">RO3G_12108</name>
</gene>